<dbReference type="GO" id="GO:0005886">
    <property type="term" value="C:plasma membrane"/>
    <property type="evidence" value="ECO:0007669"/>
    <property type="project" value="UniProtKB-SubCell"/>
</dbReference>
<protein>
    <submittedName>
        <fullName evidence="10">Putative ABC transport system permease protein</fullName>
    </submittedName>
</protein>
<dbReference type="InterPro" id="IPR025857">
    <property type="entry name" value="MacB_PCD"/>
</dbReference>
<evidence type="ECO:0000256" key="5">
    <source>
        <dbReference type="ARBA" id="ARBA00023136"/>
    </source>
</evidence>
<feature type="transmembrane region" description="Helical" evidence="7">
    <location>
        <begin position="346"/>
        <end position="365"/>
    </location>
</feature>
<evidence type="ECO:0000256" key="7">
    <source>
        <dbReference type="SAM" id="Phobius"/>
    </source>
</evidence>
<feature type="domain" description="MacB-like periplasmic core" evidence="9">
    <location>
        <begin position="481"/>
        <end position="674"/>
    </location>
</feature>
<keyword evidence="5 7" id="KW-0472">Membrane</keyword>
<feature type="transmembrane region" description="Helical" evidence="7">
    <location>
        <begin position="794"/>
        <end position="812"/>
    </location>
</feature>
<dbReference type="InterPro" id="IPR003838">
    <property type="entry name" value="ABC3_permease_C"/>
</dbReference>
<evidence type="ECO:0000259" key="8">
    <source>
        <dbReference type="Pfam" id="PF02687"/>
    </source>
</evidence>
<evidence type="ECO:0000256" key="1">
    <source>
        <dbReference type="ARBA" id="ARBA00004651"/>
    </source>
</evidence>
<feature type="domain" description="ABC3 transporter permease C-terminal" evidence="8">
    <location>
        <begin position="254"/>
        <end position="375"/>
    </location>
</feature>
<dbReference type="InterPro" id="IPR038766">
    <property type="entry name" value="Membrane_comp_ABC_pdt"/>
</dbReference>
<dbReference type="PANTHER" id="PTHR30287">
    <property type="entry name" value="MEMBRANE COMPONENT OF PREDICTED ABC SUPERFAMILY METABOLITE UPTAKE TRANSPORTER"/>
    <property type="match status" value="1"/>
</dbReference>
<comment type="subcellular location">
    <subcellularLocation>
        <location evidence="1">Cell membrane</location>
        <topology evidence="1">Multi-pass membrane protein</topology>
    </subcellularLocation>
</comment>
<feature type="transmembrane region" description="Helical" evidence="7">
    <location>
        <begin position="701"/>
        <end position="729"/>
    </location>
</feature>
<gene>
    <name evidence="10" type="ORF">HDA36_002349</name>
</gene>
<evidence type="ECO:0000256" key="4">
    <source>
        <dbReference type="ARBA" id="ARBA00022989"/>
    </source>
</evidence>
<proteinExistence type="inferred from homology"/>
<keyword evidence="4 7" id="KW-1133">Transmembrane helix</keyword>
<feature type="transmembrane region" description="Helical" evidence="7">
    <location>
        <begin position="395"/>
        <end position="416"/>
    </location>
</feature>
<feature type="transmembrane region" description="Helical" evidence="7">
    <location>
        <begin position="304"/>
        <end position="326"/>
    </location>
</feature>
<dbReference type="PANTHER" id="PTHR30287:SF2">
    <property type="entry name" value="BLL1001 PROTEIN"/>
    <property type="match status" value="1"/>
</dbReference>
<name>A0A7W8VDP6_9ACTN</name>
<feature type="domain" description="MacB-like periplasmic core" evidence="9">
    <location>
        <begin position="17"/>
        <end position="218"/>
    </location>
</feature>
<evidence type="ECO:0000256" key="6">
    <source>
        <dbReference type="ARBA" id="ARBA00038076"/>
    </source>
</evidence>
<dbReference type="AlphaFoldDB" id="A0A7W8VDP6"/>
<keyword evidence="3 7" id="KW-0812">Transmembrane</keyword>
<feature type="transmembrane region" description="Helical" evidence="7">
    <location>
        <begin position="12"/>
        <end position="36"/>
    </location>
</feature>
<dbReference type="Pfam" id="PF02687">
    <property type="entry name" value="FtsX"/>
    <property type="match status" value="2"/>
</dbReference>
<organism evidence="10 11">
    <name type="scientific">Nocardiopsis composta</name>
    <dbReference type="NCBI Taxonomy" id="157465"/>
    <lineage>
        <taxon>Bacteria</taxon>
        <taxon>Bacillati</taxon>
        <taxon>Actinomycetota</taxon>
        <taxon>Actinomycetes</taxon>
        <taxon>Streptosporangiales</taxon>
        <taxon>Nocardiopsidaceae</taxon>
        <taxon>Nocardiopsis</taxon>
    </lineage>
</organism>
<dbReference type="Pfam" id="PF12704">
    <property type="entry name" value="MacB_PCD"/>
    <property type="match status" value="2"/>
</dbReference>
<accession>A0A7W8VDP6</accession>
<dbReference type="EMBL" id="JACHDB010000001">
    <property type="protein sequence ID" value="MBB5432265.1"/>
    <property type="molecule type" value="Genomic_DNA"/>
</dbReference>
<dbReference type="Proteomes" id="UP000572635">
    <property type="component" value="Unassembled WGS sequence"/>
</dbReference>
<evidence type="ECO:0000313" key="10">
    <source>
        <dbReference type="EMBL" id="MBB5432265.1"/>
    </source>
</evidence>
<feature type="transmembrane region" description="Helical" evidence="7">
    <location>
        <begin position="422"/>
        <end position="445"/>
    </location>
</feature>
<evidence type="ECO:0000256" key="2">
    <source>
        <dbReference type="ARBA" id="ARBA00022475"/>
    </source>
</evidence>
<evidence type="ECO:0000259" key="9">
    <source>
        <dbReference type="Pfam" id="PF12704"/>
    </source>
</evidence>
<sequence>MWQTMLAGIRAYRARLAMAALATVIGVAFVVGTLILGDTLKADTERAVTANTAKVDVAVLAPGGLRQLPRSALEELEALDGVAGAQGAVQGTATLLGADGRPLRTEPAAVSATVRTSIAEGRAPEADDEAALAEQTARNAGFAVGDRIGVLDAEGRERKATVTGLVDTQGEGDLALQGAIVLTERTAREVTGQDGYAGIYLDAATGTAPEELRDAAAAALGDGGNEVLTGRQWAEMKAEGSGIDPALLATGLLLLSLVALLVAGLVIQNTFGILIAQRMRELALLRCVGASRAQVFGRVLAESAAVGAAASALGAALGVAAGYGAIPIFHASGNDIPYSMVTVAPLSLLLGFGAGLLVTVAAAVLPAHAATRVPPIAALNSTAERASGPIGPARVAAGAATCALGAAVASVGVVVIGNGPSALALVVGGGMLFFLGVVALGPALIGPAVRLVGFLPGRLLGTPGRLAVANARRSPRRASATAVALAVGVTLMTGVSVVIDSFSESVAVGVEKAVPVDFMITAPGGGRGEQIPASVVDRLRTADGVTEVAGQREALVELDGRDASIAHLAVGGPVKEVEVLDGAPLDRLGPDELAVGADRAEEFGLRVGDTVQVRAGGDAFELEVGSIVRGEPFPPFSMSEQGYVSRFGDRGYGAVMVNVSPDLAPEEARAVVEEATEEFPTAAITGTDDARTQLEGTLSNFVMIITGLLGLAVLVSLVGIANMMSLSVIERSRESALLRALGLSRRRLGRTLTVEALVLGAVGACTGVLLGVSFGLAAIAVIRDDLVTVVPYGRVALIVAVAAAAAMAAALLPARRAARTSITASLAAE</sequence>
<feature type="transmembrane region" description="Helical" evidence="7">
    <location>
        <begin position="246"/>
        <end position="276"/>
    </location>
</feature>
<evidence type="ECO:0000256" key="3">
    <source>
        <dbReference type="ARBA" id="ARBA00022692"/>
    </source>
</evidence>
<feature type="domain" description="ABC3 transporter permease C-terminal" evidence="8">
    <location>
        <begin position="708"/>
        <end position="821"/>
    </location>
</feature>
<comment type="similarity">
    <text evidence="6">Belongs to the ABC-4 integral membrane protein family.</text>
</comment>
<evidence type="ECO:0000313" key="11">
    <source>
        <dbReference type="Proteomes" id="UP000572635"/>
    </source>
</evidence>
<dbReference type="RefSeq" id="WP_312893587.1">
    <property type="nucleotide sequence ID" value="NZ_BAAAJD010000069.1"/>
</dbReference>
<keyword evidence="2" id="KW-1003">Cell membrane</keyword>
<reference evidence="10 11" key="1">
    <citation type="submission" date="2020-08" db="EMBL/GenBank/DDBJ databases">
        <title>Sequencing the genomes of 1000 actinobacteria strains.</title>
        <authorList>
            <person name="Klenk H.-P."/>
        </authorList>
    </citation>
    <scope>NUCLEOTIDE SEQUENCE [LARGE SCALE GENOMIC DNA]</scope>
    <source>
        <strain evidence="10 11">DSM 44551</strain>
    </source>
</reference>
<comment type="caution">
    <text evidence="10">The sequence shown here is derived from an EMBL/GenBank/DDBJ whole genome shotgun (WGS) entry which is preliminary data.</text>
</comment>
<feature type="transmembrane region" description="Helical" evidence="7">
    <location>
        <begin position="756"/>
        <end position="782"/>
    </location>
</feature>
<keyword evidence="11" id="KW-1185">Reference proteome</keyword>